<dbReference type="OrthoDB" id="1494254at2"/>
<keyword evidence="1" id="KW-1133">Transmembrane helix</keyword>
<feature type="domain" description="ABM" evidence="2">
    <location>
        <begin position="7"/>
        <end position="81"/>
    </location>
</feature>
<evidence type="ECO:0000259" key="2">
    <source>
        <dbReference type="Pfam" id="PF03992"/>
    </source>
</evidence>
<feature type="transmembrane region" description="Helical" evidence="1">
    <location>
        <begin position="121"/>
        <end position="143"/>
    </location>
</feature>
<sequence length="188" mass="20875">MNQPSTITVSITRTVKPGCEAAFERALHEFVQRSLVLPGQMGVHIMRPAPGSASREYGIIRKFANRDALTEFRTSPEYIEWNGLAMELTEGSGRVEELTGLESWFTLPGTPLRALPKWKMAIATFLGVFPVATILNLTISPAIRPWNFLVGNAVFNASVVALLTWVVMPVITRVLHSWLHSDEMKTSP</sequence>
<keyword evidence="1" id="KW-0812">Transmembrane</keyword>
<keyword evidence="4" id="KW-1185">Reference proteome</keyword>
<reference evidence="3 4" key="1">
    <citation type="journal article" date="2011" name="J. Bacteriol.">
        <title>Genome sequence of 'Pedosphaera parvula' Ellin514, an aerobic Verrucomicrobial isolate from pasture soil.</title>
        <authorList>
            <person name="Kant R."/>
            <person name="van Passel M.W."/>
            <person name="Sangwan P."/>
            <person name="Palva A."/>
            <person name="Lucas S."/>
            <person name="Copeland A."/>
            <person name="Lapidus A."/>
            <person name="Glavina Del Rio T."/>
            <person name="Dalin E."/>
            <person name="Tice H."/>
            <person name="Bruce D."/>
            <person name="Goodwin L."/>
            <person name="Pitluck S."/>
            <person name="Chertkov O."/>
            <person name="Larimer F.W."/>
            <person name="Land M.L."/>
            <person name="Hauser L."/>
            <person name="Brettin T.S."/>
            <person name="Detter J.C."/>
            <person name="Han S."/>
            <person name="de Vos W.M."/>
            <person name="Janssen P.H."/>
            <person name="Smidt H."/>
        </authorList>
    </citation>
    <scope>NUCLEOTIDE SEQUENCE [LARGE SCALE GENOMIC DNA]</scope>
    <source>
        <strain evidence="3 4">Ellin514</strain>
    </source>
</reference>
<keyword evidence="1" id="KW-0472">Membrane</keyword>
<dbReference type="STRING" id="320771.Cflav_PD5650"/>
<comment type="caution">
    <text evidence="3">The sequence shown here is derived from an EMBL/GenBank/DDBJ whole genome shotgun (WGS) entry which is preliminary data.</text>
</comment>
<dbReference type="Proteomes" id="UP000003688">
    <property type="component" value="Unassembled WGS sequence"/>
</dbReference>
<accession>B9XAI0</accession>
<dbReference type="GO" id="GO:0004497">
    <property type="term" value="F:monooxygenase activity"/>
    <property type="evidence" value="ECO:0007669"/>
    <property type="project" value="UniProtKB-KW"/>
</dbReference>
<dbReference type="InterPro" id="IPR038762">
    <property type="entry name" value="ABM_predict"/>
</dbReference>
<evidence type="ECO:0000313" key="3">
    <source>
        <dbReference type="EMBL" id="EEF63015.1"/>
    </source>
</evidence>
<dbReference type="SUPFAM" id="SSF54909">
    <property type="entry name" value="Dimeric alpha+beta barrel"/>
    <property type="match status" value="1"/>
</dbReference>
<protein>
    <submittedName>
        <fullName evidence="3">Antibiotic biosynthesis monooxygenase</fullName>
    </submittedName>
</protein>
<dbReference type="Gene3D" id="3.30.70.100">
    <property type="match status" value="1"/>
</dbReference>
<name>B9XAI0_PEDPL</name>
<proteinExistence type="predicted"/>
<feature type="transmembrane region" description="Helical" evidence="1">
    <location>
        <begin position="155"/>
        <end position="175"/>
    </location>
</feature>
<gene>
    <name evidence="3" type="ORF">Cflav_PD5650</name>
</gene>
<dbReference type="InterPro" id="IPR011008">
    <property type="entry name" value="Dimeric_a/b-barrel"/>
</dbReference>
<keyword evidence="3" id="KW-0503">Monooxygenase</keyword>
<dbReference type="PANTHER" id="PTHR40057:SF1">
    <property type="entry name" value="SLR1162 PROTEIN"/>
    <property type="match status" value="1"/>
</dbReference>
<dbReference type="Pfam" id="PF03992">
    <property type="entry name" value="ABM"/>
    <property type="match status" value="1"/>
</dbReference>
<dbReference type="InterPro" id="IPR007138">
    <property type="entry name" value="ABM_dom"/>
</dbReference>
<organism evidence="3 4">
    <name type="scientific">Pedosphaera parvula (strain Ellin514)</name>
    <dbReference type="NCBI Taxonomy" id="320771"/>
    <lineage>
        <taxon>Bacteria</taxon>
        <taxon>Pseudomonadati</taxon>
        <taxon>Verrucomicrobiota</taxon>
        <taxon>Pedosphaerae</taxon>
        <taxon>Pedosphaerales</taxon>
        <taxon>Pedosphaeraceae</taxon>
        <taxon>Pedosphaera</taxon>
    </lineage>
</organism>
<evidence type="ECO:0000313" key="4">
    <source>
        <dbReference type="Proteomes" id="UP000003688"/>
    </source>
</evidence>
<keyword evidence="3" id="KW-0560">Oxidoreductase</keyword>
<dbReference type="AlphaFoldDB" id="B9XAI0"/>
<dbReference type="PANTHER" id="PTHR40057">
    <property type="entry name" value="SLR1162 PROTEIN"/>
    <property type="match status" value="1"/>
</dbReference>
<dbReference type="EMBL" id="ABOX02000002">
    <property type="protein sequence ID" value="EEF63015.1"/>
    <property type="molecule type" value="Genomic_DNA"/>
</dbReference>
<dbReference type="RefSeq" id="WP_007412828.1">
    <property type="nucleotide sequence ID" value="NZ_ABOX02000002.1"/>
</dbReference>
<evidence type="ECO:0000256" key="1">
    <source>
        <dbReference type="SAM" id="Phobius"/>
    </source>
</evidence>